<dbReference type="RefSeq" id="WP_153223109.1">
    <property type="nucleotide sequence ID" value="NZ_WIJP01000002.1"/>
</dbReference>
<evidence type="ECO:0000313" key="2">
    <source>
        <dbReference type="Proteomes" id="UP000438885"/>
    </source>
</evidence>
<comment type="caution">
    <text evidence="1">The sequence shown here is derived from an EMBL/GenBank/DDBJ whole genome shotgun (WGS) entry which is preliminary data.</text>
</comment>
<gene>
    <name evidence="1" type="ORF">GEZ84_01765</name>
</gene>
<dbReference type="Proteomes" id="UP000438885">
    <property type="component" value="Unassembled WGS sequence"/>
</dbReference>
<dbReference type="AlphaFoldDB" id="A0A6I1TTR0"/>
<reference evidence="1 2" key="1">
    <citation type="submission" date="2019-10" db="EMBL/GenBank/DDBJ databases">
        <title>Streptococcus mitis of the oral and urogenital tracts.</title>
        <authorList>
            <person name="Price T."/>
            <person name="Mores C.R."/>
            <person name="Putonti C."/>
            <person name="Wolfe A.J."/>
        </authorList>
    </citation>
    <scope>NUCLEOTIDE SEQUENCE [LARGE SCALE GENOMIC DNA]</scope>
    <source>
        <strain evidence="1 2">SM10</strain>
    </source>
</reference>
<evidence type="ECO:0000313" key="1">
    <source>
        <dbReference type="EMBL" id="MQQ29127.1"/>
    </source>
</evidence>
<dbReference type="EMBL" id="WIJP01000002">
    <property type="protein sequence ID" value="MQQ29127.1"/>
    <property type="molecule type" value="Genomic_DNA"/>
</dbReference>
<evidence type="ECO:0008006" key="3">
    <source>
        <dbReference type="Google" id="ProtNLM"/>
    </source>
</evidence>
<protein>
    <recommendedName>
        <fullName evidence="3">YcaO domain-containing protein</fullName>
    </recommendedName>
</protein>
<proteinExistence type="predicted"/>
<organism evidence="1 2">
    <name type="scientific">Streptococcus mitis</name>
    <dbReference type="NCBI Taxonomy" id="28037"/>
    <lineage>
        <taxon>Bacteria</taxon>
        <taxon>Bacillati</taxon>
        <taxon>Bacillota</taxon>
        <taxon>Bacilli</taxon>
        <taxon>Lactobacillales</taxon>
        <taxon>Streptococcaceae</taxon>
        <taxon>Streptococcus</taxon>
        <taxon>Streptococcus mitis group</taxon>
    </lineage>
</organism>
<accession>A0A6I1TTR0</accession>
<name>A0A6I1TTR0_STRMT</name>
<sequence>MVVEINYGYTYNLDVPKFLEGYRCSNWVSLNYDSISSNGSSTDMSFCKSMQASIGEAFERQALINFINRPQYMVNFLNLTTDELGCEKINSKNIIYFLDTCGLATHVSSELSIENSLKEFIERQSFIISYLSKTVKYQIKKDKYLSKIIPFDLTHLKFYEISIIDCYRVILGIGSTGSNSIDIGIGAGYSIEEAFKSLFRELYPLNKLHGSVSQGNIDKVDYIHVFDKLPVEDIIEAYSYLEEGSLVSASDIFDIQGCFTRSKVINELYQKYDMELKLCTPFSFQNVFYRNYCSKITKIYSENWFPSLRISDYSEEIYSNVENKTGMKLNRDINFIPFP</sequence>